<dbReference type="PANTHER" id="PTHR31147:SF66">
    <property type="entry name" value="OS05G0315700 PROTEIN"/>
    <property type="match status" value="1"/>
</dbReference>
<dbReference type="Gene3D" id="3.30.559.10">
    <property type="entry name" value="Chloramphenicol acetyltransferase-like domain"/>
    <property type="match status" value="2"/>
</dbReference>
<keyword evidence="3" id="KW-1185">Reference proteome</keyword>
<evidence type="ECO:0000256" key="2">
    <source>
        <dbReference type="ARBA" id="ARBA00022679"/>
    </source>
</evidence>
<comment type="similarity">
    <text evidence="1">Belongs to the plant acyltransferase family.</text>
</comment>
<dbReference type="InterPro" id="IPR023213">
    <property type="entry name" value="CAT-like_dom_sf"/>
</dbReference>
<dbReference type="InterPro" id="IPR050898">
    <property type="entry name" value="Plant_acyltransferase"/>
</dbReference>
<accession>A0ABM4A1U3</accession>
<dbReference type="Proteomes" id="UP001652623">
    <property type="component" value="Chromosome 2"/>
</dbReference>
<gene>
    <name evidence="4" type="primary">LOC107415678</name>
</gene>
<organism evidence="3 4">
    <name type="scientific">Ziziphus jujuba</name>
    <name type="common">Chinese jujube</name>
    <name type="synonym">Ziziphus sativa</name>
    <dbReference type="NCBI Taxonomy" id="326968"/>
    <lineage>
        <taxon>Eukaryota</taxon>
        <taxon>Viridiplantae</taxon>
        <taxon>Streptophyta</taxon>
        <taxon>Embryophyta</taxon>
        <taxon>Tracheophyta</taxon>
        <taxon>Spermatophyta</taxon>
        <taxon>Magnoliopsida</taxon>
        <taxon>eudicotyledons</taxon>
        <taxon>Gunneridae</taxon>
        <taxon>Pentapetalae</taxon>
        <taxon>rosids</taxon>
        <taxon>fabids</taxon>
        <taxon>Rosales</taxon>
        <taxon>Rhamnaceae</taxon>
        <taxon>Paliureae</taxon>
        <taxon>Ziziphus</taxon>
    </lineage>
</organism>
<dbReference type="RefSeq" id="XP_060670705.1">
    <property type="nucleotide sequence ID" value="XM_060814722.1"/>
</dbReference>
<proteinExistence type="inferred from homology"/>
<evidence type="ECO:0000313" key="4">
    <source>
        <dbReference type="RefSeq" id="XP_060670705.1"/>
    </source>
</evidence>
<reference evidence="4" key="1">
    <citation type="submission" date="2025-08" db="UniProtKB">
        <authorList>
            <consortium name="RefSeq"/>
        </authorList>
    </citation>
    <scope>IDENTIFICATION</scope>
    <source>
        <tissue evidence="4">Seedling</tissue>
    </source>
</reference>
<keyword evidence="2" id="KW-0808">Transferase</keyword>
<dbReference type="PANTHER" id="PTHR31147">
    <property type="entry name" value="ACYL TRANSFERASE 4"/>
    <property type="match status" value="1"/>
</dbReference>
<sequence length="457" mass="51213">MASPSSQTSFSAKFVVKCCVSELVVPAKPTPNEVKNLSDIDDQKGLRGYFPMIWFYKKNDKKPSMELEGKEKDPVKVIKEALGRALVYYYPLAGRLKEGLDGKLLVDCNGEGVLFIEADADVSFEQLGHPIQPPFPYVDEILSNFPAYDGILGCPLLLIQVIRMSCGGLILAINFTHVMLDGFGLSQFLNTCGEIAKGIEEPSIQPVWQRELLNARNPPRITQIHHEYLQEATDIDHPNFHQTEAINRSFFFGPDQIMAIRNHLPPHLVNTCTRFELLTACIWKCRTLALNMDPEEVVQVSCVFNGRHKDIINDLSLPPGYYGNVFSYSAAVSKAGVLCEKPLGYAMELVKLAKSKMDAEYIRSAADLMVIKRRPREKLKGNYIVSDITRLGLEDVDFGWGLPEYAGPPMTYPYLGCNVKYKSKGEDGILVLICLPLSVMERFQQELTKIITIPRGT</sequence>
<name>A0ABM4A1U3_ZIZJJ</name>
<evidence type="ECO:0000256" key="1">
    <source>
        <dbReference type="ARBA" id="ARBA00009861"/>
    </source>
</evidence>
<protein>
    <submittedName>
        <fullName evidence="4">Alcohol acyl transferase 1 allele RGa-like</fullName>
    </submittedName>
</protein>
<evidence type="ECO:0000313" key="3">
    <source>
        <dbReference type="Proteomes" id="UP001652623"/>
    </source>
</evidence>
<dbReference type="GeneID" id="107415678"/>
<dbReference type="Pfam" id="PF02458">
    <property type="entry name" value="Transferase"/>
    <property type="match status" value="1"/>
</dbReference>